<dbReference type="GeneID" id="63816982"/>
<accession>A0A2T5LTC3</accession>
<feature type="compositionally biased region" description="Basic and acidic residues" evidence="2">
    <location>
        <begin position="93"/>
        <end position="102"/>
    </location>
</feature>
<comment type="caution">
    <text evidence="3">The sequence shown here is derived from an EMBL/GenBank/DDBJ whole genome shotgun (WGS) entry which is preliminary data.</text>
</comment>
<sequence>MSRVSYLEQSMSNQSYHGGDEDAGETPNPLPMDQRSGVGASTNGDSGVNNRPPSEKSSRSVQNQSYAKSQQSDANSHVSPASEARSEFLGPTQEKDTQTPEDKALAEEDLQRYLNPNADNRCAADPERRNLLASVLMLAKQTPAAEPRSWELDKASISTMNFYDSSMYPSPEFLYLMLSYSTNSDSSRYFLDMNVNGSLLGFEKMAQALLEGTVHGRERVHYIVCVNCTAYMFLAAIDSNEQNSLRKELSKIARRKFRENINAAVHHLDTYPRQDPLLMQALLSAAMVMQDTGYMRRCWELNSAACRVGALLTGSWIAERAKTAPADEIFEIRLNLMKCYVFDRALASNANQPASLVEVDIDTSVLDTSKQSHAMMSIMVEIGKAHDVIIRETRALGATGNIDQVDTATIRAQGERVMDIIQRAKEFRSQAPASESRFLISEWAGIDFVCSSTLTSIGRLSAIEDRSGHQSCLNHARDSLSALKTMLEIATPPTPYRTKCISSIAWLVPLFTLRPLFLLFRSLVATSDALDLRLIQDIAQGLRPFSETHHSILTVERLCQSLISQYSNFATKVIYSRNNQHTQHPPDDDPVQSFDNLVFAQPPVQKISPNVIGPRKQHLIEYQNDFYGIMQPEYYNHDSNFETLNWQSGFDWLNLYPVDQ</sequence>
<proteinExistence type="predicted"/>
<feature type="compositionally biased region" description="Polar residues" evidence="2">
    <location>
        <begin position="7"/>
        <end position="16"/>
    </location>
</feature>
<dbReference type="PANTHER" id="PTHR46910:SF5">
    <property type="entry name" value="ZN(II)2CYS6 TRANSCRIPTION FACTOR (EUROFUNG)"/>
    <property type="match status" value="1"/>
</dbReference>
<dbReference type="Proteomes" id="UP000244073">
    <property type="component" value="Unassembled WGS sequence"/>
</dbReference>
<dbReference type="PANTHER" id="PTHR46910">
    <property type="entry name" value="TRANSCRIPTION FACTOR PDR1"/>
    <property type="match status" value="1"/>
</dbReference>
<reference evidence="3 4" key="1">
    <citation type="journal article" date="2018" name="Proc. Natl. Acad. Sci. U.S.A.">
        <title>Linking secondary metabolites to gene clusters through genome sequencing of six diverse Aspergillus species.</title>
        <authorList>
            <person name="Kaerboelling I."/>
            <person name="Vesth T.C."/>
            <person name="Frisvad J.C."/>
            <person name="Nybo J.L."/>
            <person name="Theobald S."/>
            <person name="Kuo A."/>
            <person name="Bowyer P."/>
            <person name="Matsuda Y."/>
            <person name="Mondo S."/>
            <person name="Lyhne E.K."/>
            <person name="Kogle M.E."/>
            <person name="Clum A."/>
            <person name="Lipzen A."/>
            <person name="Salamov A."/>
            <person name="Ngan C.Y."/>
            <person name="Daum C."/>
            <person name="Chiniquy J."/>
            <person name="Barry K."/>
            <person name="LaButti K."/>
            <person name="Haridas S."/>
            <person name="Simmons B.A."/>
            <person name="Magnuson J.K."/>
            <person name="Mortensen U.H."/>
            <person name="Larsen T.O."/>
            <person name="Grigoriev I.V."/>
            <person name="Baker S.E."/>
            <person name="Andersen M.R."/>
        </authorList>
    </citation>
    <scope>NUCLEOTIDE SEQUENCE [LARGE SCALE GENOMIC DNA]</scope>
    <source>
        <strain evidence="3 4">IBT 24754</strain>
    </source>
</reference>
<dbReference type="RefSeq" id="XP_040750924.1">
    <property type="nucleotide sequence ID" value="XM_040900100.1"/>
</dbReference>
<dbReference type="VEuPathDB" id="FungiDB:P175DRAFT_0533972"/>
<dbReference type="EMBL" id="MSFN02000006">
    <property type="protein sequence ID" value="PTU19532.1"/>
    <property type="molecule type" value="Genomic_DNA"/>
</dbReference>
<feature type="compositionally biased region" description="Polar residues" evidence="2">
    <location>
        <begin position="39"/>
        <end position="52"/>
    </location>
</feature>
<organism evidence="3 4">
    <name type="scientific">Aspergillus ochraceoroseus IBT 24754</name>
    <dbReference type="NCBI Taxonomy" id="1392256"/>
    <lineage>
        <taxon>Eukaryota</taxon>
        <taxon>Fungi</taxon>
        <taxon>Dikarya</taxon>
        <taxon>Ascomycota</taxon>
        <taxon>Pezizomycotina</taxon>
        <taxon>Eurotiomycetes</taxon>
        <taxon>Eurotiomycetidae</taxon>
        <taxon>Eurotiales</taxon>
        <taxon>Aspergillaceae</taxon>
        <taxon>Aspergillus</taxon>
        <taxon>Aspergillus subgen. Nidulantes</taxon>
    </lineage>
</organism>
<dbReference type="GO" id="GO:0003700">
    <property type="term" value="F:DNA-binding transcription factor activity"/>
    <property type="evidence" value="ECO:0007669"/>
    <property type="project" value="InterPro"/>
</dbReference>
<evidence type="ECO:0000313" key="3">
    <source>
        <dbReference type="EMBL" id="PTU19532.1"/>
    </source>
</evidence>
<dbReference type="AlphaFoldDB" id="A0A2T5LTC3"/>
<evidence type="ECO:0000313" key="4">
    <source>
        <dbReference type="Proteomes" id="UP000244073"/>
    </source>
</evidence>
<keyword evidence="1" id="KW-0539">Nucleus</keyword>
<dbReference type="CDD" id="cd12148">
    <property type="entry name" value="fungal_TF_MHR"/>
    <property type="match status" value="1"/>
</dbReference>
<feature type="compositionally biased region" description="Polar residues" evidence="2">
    <location>
        <begin position="59"/>
        <end position="79"/>
    </location>
</feature>
<evidence type="ECO:0000256" key="1">
    <source>
        <dbReference type="ARBA" id="ARBA00023242"/>
    </source>
</evidence>
<name>A0A2T5LTC3_9EURO</name>
<evidence type="ECO:0000256" key="2">
    <source>
        <dbReference type="SAM" id="MobiDB-lite"/>
    </source>
</evidence>
<protein>
    <recommendedName>
        <fullName evidence="5">Transcription factor domain-containing protein</fullName>
    </recommendedName>
</protein>
<evidence type="ECO:0008006" key="5">
    <source>
        <dbReference type="Google" id="ProtNLM"/>
    </source>
</evidence>
<dbReference type="InterPro" id="IPR050987">
    <property type="entry name" value="AtrR-like"/>
</dbReference>
<gene>
    <name evidence="3" type="ORF">P175DRAFT_0533972</name>
</gene>
<feature type="region of interest" description="Disordered" evidence="2">
    <location>
        <begin position="1"/>
        <end position="102"/>
    </location>
</feature>
<dbReference type="OrthoDB" id="103819at2759"/>